<dbReference type="AlphaFoldDB" id="A0AAV1VJR4"/>
<name>A0AAV1VJR4_9STRA</name>
<reference evidence="1" key="1">
    <citation type="submission" date="2024-01" db="EMBL/GenBank/DDBJ databases">
        <authorList>
            <person name="Webb A."/>
        </authorList>
    </citation>
    <scope>NUCLEOTIDE SEQUENCE</scope>
    <source>
        <strain evidence="1">Pm1</strain>
    </source>
</reference>
<gene>
    <name evidence="1" type="ORF">PM001_LOCUS31639</name>
</gene>
<accession>A0AAV1VJR4</accession>
<comment type="caution">
    <text evidence="1">The sequence shown here is derived from an EMBL/GenBank/DDBJ whole genome shotgun (WGS) entry which is preliminary data.</text>
</comment>
<proteinExistence type="predicted"/>
<protein>
    <submittedName>
        <fullName evidence="1">Uncharacterized protein</fullName>
    </submittedName>
</protein>
<evidence type="ECO:0000313" key="1">
    <source>
        <dbReference type="EMBL" id="CAK7946489.1"/>
    </source>
</evidence>
<dbReference type="EMBL" id="CAKLBY020000366">
    <property type="protein sequence ID" value="CAK7946489.1"/>
    <property type="molecule type" value="Genomic_DNA"/>
</dbReference>
<dbReference type="Proteomes" id="UP001162060">
    <property type="component" value="Unassembled WGS sequence"/>
</dbReference>
<sequence length="44" mass="4955">MMEEGATMCLEHINKLKTLAEQLEAVRAPVCEDDLVITTPRQPE</sequence>
<organism evidence="1 2">
    <name type="scientific">Peronospora matthiolae</name>
    <dbReference type="NCBI Taxonomy" id="2874970"/>
    <lineage>
        <taxon>Eukaryota</taxon>
        <taxon>Sar</taxon>
        <taxon>Stramenopiles</taxon>
        <taxon>Oomycota</taxon>
        <taxon>Peronosporomycetes</taxon>
        <taxon>Peronosporales</taxon>
        <taxon>Peronosporaceae</taxon>
        <taxon>Peronospora</taxon>
    </lineage>
</organism>
<evidence type="ECO:0000313" key="2">
    <source>
        <dbReference type="Proteomes" id="UP001162060"/>
    </source>
</evidence>